<dbReference type="GeneID" id="20675098"/>
<dbReference type="AlphaFoldDB" id="W4KFM4"/>
<evidence type="ECO:0000313" key="2">
    <source>
        <dbReference type="EMBL" id="ETW84115.1"/>
    </source>
</evidence>
<dbReference type="RefSeq" id="XP_009543823.1">
    <property type="nucleotide sequence ID" value="XM_009545528.1"/>
</dbReference>
<evidence type="ECO:0000256" key="1">
    <source>
        <dbReference type="SAM" id="MobiDB-lite"/>
    </source>
</evidence>
<keyword evidence="3" id="KW-1185">Reference proteome</keyword>
<feature type="compositionally biased region" description="Polar residues" evidence="1">
    <location>
        <begin position="55"/>
        <end position="64"/>
    </location>
</feature>
<name>W4KFM4_HETIT</name>
<dbReference type="InParanoid" id="W4KFM4"/>
<dbReference type="Proteomes" id="UP000030671">
    <property type="component" value="Unassembled WGS sequence"/>
</dbReference>
<dbReference type="EMBL" id="KI925456">
    <property type="protein sequence ID" value="ETW84115.1"/>
    <property type="molecule type" value="Genomic_DNA"/>
</dbReference>
<dbReference type="OrthoDB" id="3263613at2759"/>
<protein>
    <submittedName>
        <fullName evidence="2">Uncharacterized protein</fullName>
    </submittedName>
</protein>
<dbReference type="eggNOG" id="ENOG502SRPT">
    <property type="taxonomic scope" value="Eukaryota"/>
</dbReference>
<feature type="compositionally biased region" description="Polar residues" evidence="1">
    <location>
        <begin position="8"/>
        <end position="26"/>
    </location>
</feature>
<evidence type="ECO:0000313" key="3">
    <source>
        <dbReference type="Proteomes" id="UP000030671"/>
    </source>
</evidence>
<organism evidence="2 3">
    <name type="scientific">Heterobasidion irregulare (strain TC 32-1)</name>
    <dbReference type="NCBI Taxonomy" id="747525"/>
    <lineage>
        <taxon>Eukaryota</taxon>
        <taxon>Fungi</taxon>
        <taxon>Dikarya</taxon>
        <taxon>Basidiomycota</taxon>
        <taxon>Agaricomycotina</taxon>
        <taxon>Agaricomycetes</taxon>
        <taxon>Russulales</taxon>
        <taxon>Bondarzewiaceae</taxon>
        <taxon>Heterobasidion</taxon>
        <taxon>Heterobasidion annosum species complex</taxon>
    </lineage>
</organism>
<feature type="region of interest" description="Disordered" evidence="1">
    <location>
        <begin position="166"/>
        <end position="186"/>
    </location>
</feature>
<reference evidence="2 3" key="1">
    <citation type="journal article" date="2012" name="New Phytol.">
        <title>Insight into trade-off between wood decay and parasitism from the genome of a fungal forest pathogen.</title>
        <authorList>
            <person name="Olson A."/>
            <person name="Aerts A."/>
            <person name="Asiegbu F."/>
            <person name="Belbahri L."/>
            <person name="Bouzid O."/>
            <person name="Broberg A."/>
            <person name="Canback B."/>
            <person name="Coutinho P.M."/>
            <person name="Cullen D."/>
            <person name="Dalman K."/>
            <person name="Deflorio G."/>
            <person name="van Diepen L.T."/>
            <person name="Dunand C."/>
            <person name="Duplessis S."/>
            <person name="Durling M."/>
            <person name="Gonthier P."/>
            <person name="Grimwood J."/>
            <person name="Fossdal C.G."/>
            <person name="Hansson D."/>
            <person name="Henrissat B."/>
            <person name="Hietala A."/>
            <person name="Himmelstrand K."/>
            <person name="Hoffmeister D."/>
            <person name="Hogberg N."/>
            <person name="James T.Y."/>
            <person name="Karlsson M."/>
            <person name="Kohler A."/>
            <person name="Kues U."/>
            <person name="Lee Y.H."/>
            <person name="Lin Y.C."/>
            <person name="Lind M."/>
            <person name="Lindquist E."/>
            <person name="Lombard V."/>
            <person name="Lucas S."/>
            <person name="Lunden K."/>
            <person name="Morin E."/>
            <person name="Murat C."/>
            <person name="Park J."/>
            <person name="Raffaello T."/>
            <person name="Rouze P."/>
            <person name="Salamov A."/>
            <person name="Schmutz J."/>
            <person name="Solheim H."/>
            <person name="Stahlberg J."/>
            <person name="Velez H."/>
            <person name="de Vries R.P."/>
            <person name="Wiebenga A."/>
            <person name="Woodward S."/>
            <person name="Yakovlev I."/>
            <person name="Garbelotto M."/>
            <person name="Martin F."/>
            <person name="Grigoriev I.V."/>
            <person name="Stenlid J."/>
        </authorList>
    </citation>
    <scope>NUCLEOTIDE SEQUENCE [LARGE SCALE GENOMIC DNA]</scope>
    <source>
        <strain evidence="2 3">TC 32-1</strain>
    </source>
</reference>
<feature type="region of interest" description="Disordered" evidence="1">
    <location>
        <begin position="1"/>
        <end position="70"/>
    </location>
</feature>
<feature type="compositionally biased region" description="Low complexity" evidence="1">
    <location>
        <begin position="170"/>
        <end position="183"/>
    </location>
</feature>
<feature type="compositionally biased region" description="Basic residues" evidence="1">
    <location>
        <begin position="27"/>
        <end position="44"/>
    </location>
</feature>
<dbReference type="STRING" id="747525.W4KFM4"/>
<dbReference type="KEGG" id="hir:HETIRDRAFT_439022"/>
<proteinExistence type="predicted"/>
<sequence>MPPALRSSALTSPVTAKPRSTASPRNSPRRVPRCTKCRRPRAGHPRQGCPFVDSETPTETSATLSPGPELSQALGTMLNIDEPRDAWAAATPGPSRLPMRPVGRGLASLSTNSSAIVSRLLQPGIMDDLTDTEDPAGEDGLQKWREHVASPTKAQRRKAAQRLMPGTLKTPTPSMIPTDSSPSPTDPCFPAGATKPDVVEHDALPVPSAVPSESGSRTLIRSMSMDERNAFLDGLADISKAPPVMVYQVPMADVAAIARSAAKLGFHTRVVEPRGSDEVDGLMIIAKDDEVVEKLFATLGKDVKQQGGGMRAINAVAGGAVVGAVATFTGLAFS</sequence>
<dbReference type="HOGENOM" id="CLU_071866_0_0_1"/>
<accession>W4KFM4</accession>
<gene>
    <name evidence="2" type="ORF">HETIRDRAFT_439022</name>
</gene>